<evidence type="ECO:0000313" key="2">
    <source>
        <dbReference type="Proteomes" id="UP001224739"/>
    </source>
</evidence>
<comment type="caution">
    <text evidence="1">The sequence shown here is derived from an EMBL/GenBank/DDBJ whole genome shotgun (WGS) entry which is preliminary data.</text>
</comment>
<dbReference type="AlphaFoldDB" id="A0AAW7CJZ2"/>
<dbReference type="GeneID" id="83612051"/>
<dbReference type="Pfam" id="PF03237">
    <property type="entry name" value="Terminase_6N"/>
    <property type="match status" value="1"/>
</dbReference>
<dbReference type="RefSeq" id="WP_259493166.1">
    <property type="nucleotide sequence ID" value="NZ_JASVWJ010000006.1"/>
</dbReference>
<accession>A0AAW7CJZ2</accession>
<gene>
    <name evidence="1" type="ORF">QSH02_06205</name>
</gene>
<dbReference type="Proteomes" id="UP001224739">
    <property type="component" value="Unassembled WGS sequence"/>
</dbReference>
<organism evidence="1 2">
    <name type="scientific">Proteus faecis</name>
    <dbReference type="NCBI Taxonomy" id="2050967"/>
    <lineage>
        <taxon>Bacteria</taxon>
        <taxon>Pseudomonadati</taxon>
        <taxon>Pseudomonadota</taxon>
        <taxon>Gammaproteobacteria</taxon>
        <taxon>Enterobacterales</taxon>
        <taxon>Morganellaceae</taxon>
        <taxon>Proteus</taxon>
    </lineage>
</organism>
<dbReference type="Gene3D" id="3.40.50.300">
    <property type="entry name" value="P-loop containing nucleotide triphosphate hydrolases"/>
    <property type="match status" value="1"/>
</dbReference>
<reference evidence="1" key="1">
    <citation type="submission" date="2023-06" db="EMBL/GenBank/DDBJ databases">
        <title>Acute promotion of culturable opportunistic pathogens and persistent increase of antibiotic resistance following antibiotic exposure in mouse gut microbiota.</title>
        <authorList>
            <person name="Li L."/>
            <person name="Wang B."/>
            <person name="Sun Y."/>
            <person name="Wang M."/>
            <person name="Xu H."/>
        </authorList>
    </citation>
    <scope>NUCLEOTIDE SEQUENCE</scope>
    <source>
        <strain evidence="1">EPA10_1</strain>
    </source>
</reference>
<name>A0AAW7CJZ2_9GAMM</name>
<evidence type="ECO:0000313" key="1">
    <source>
        <dbReference type="EMBL" id="MDL5354435.1"/>
    </source>
</evidence>
<protein>
    <submittedName>
        <fullName evidence="1">Terminase family protein</fullName>
    </submittedName>
</protein>
<dbReference type="InterPro" id="IPR027417">
    <property type="entry name" value="P-loop_NTPase"/>
</dbReference>
<sequence length="218" mass="25804">MKKIEITVELLNDICEKYSRALFEWQKNWKNNQFHRNRILHKGRQVGADWYFSLEALHDAMLTGRNKLFLGEMSECALDYFCGHLNIKHNEEGFFELSNGAQISFIRNLETTFSGRFGDVYISEWAWLESPKEWVDIALNITLHDRWRRTFYSSRSEQDNSGDLKYTLFAGDKVNGEPTFFDRVNGWDVPEIINVNNMIGHFECHDRWGEEILCKLNY</sequence>
<proteinExistence type="predicted"/>
<dbReference type="EMBL" id="JASVWL010000003">
    <property type="protein sequence ID" value="MDL5354435.1"/>
    <property type="molecule type" value="Genomic_DNA"/>
</dbReference>